<feature type="compositionally biased region" description="Polar residues" evidence="1">
    <location>
        <begin position="313"/>
        <end position="322"/>
    </location>
</feature>
<feature type="non-terminal residue" evidence="2">
    <location>
        <position position="1"/>
    </location>
</feature>
<comment type="caution">
    <text evidence="2">The sequence shown here is derived from an EMBL/GenBank/DDBJ whole genome shotgun (WGS) entry which is preliminary data.</text>
</comment>
<keyword evidence="3" id="KW-1185">Reference proteome</keyword>
<dbReference type="PANTHER" id="PTHR46249">
    <property type="entry name" value="CCHC-TYPE DOMAIN-CONTAINING PROTEIN-RELATED"/>
    <property type="match status" value="1"/>
</dbReference>
<protein>
    <submittedName>
        <fullName evidence="2">Enzymatic polyprotein</fullName>
    </submittedName>
</protein>
<name>A0A371HN33_MUCPR</name>
<evidence type="ECO:0000313" key="2">
    <source>
        <dbReference type="EMBL" id="RDY04189.1"/>
    </source>
</evidence>
<dbReference type="EMBL" id="QJKJ01002130">
    <property type="protein sequence ID" value="RDY04189.1"/>
    <property type="molecule type" value="Genomic_DNA"/>
</dbReference>
<accession>A0A371HN33</accession>
<dbReference type="SUPFAM" id="SSF56672">
    <property type="entry name" value="DNA/RNA polymerases"/>
    <property type="match status" value="1"/>
</dbReference>
<evidence type="ECO:0000256" key="1">
    <source>
        <dbReference type="SAM" id="MobiDB-lite"/>
    </source>
</evidence>
<dbReference type="Gene3D" id="3.10.10.10">
    <property type="entry name" value="HIV Type 1 Reverse Transcriptase, subunit A, domain 1"/>
    <property type="match status" value="1"/>
</dbReference>
<reference evidence="2" key="1">
    <citation type="submission" date="2018-05" db="EMBL/GenBank/DDBJ databases">
        <title>Draft genome of Mucuna pruriens seed.</title>
        <authorList>
            <person name="Nnadi N.E."/>
            <person name="Vos R."/>
            <person name="Hasami M.H."/>
            <person name="Devisetty U.K."/>
            <person name="Aguiy J.C."/>
        </authorList>
    </citation>
    <scope>NUCLEOTIDE SEQUENCE [LARGE SCALE GENOMIC DNA]</scope>
    <source>
        <strain evidence="2">JCA_2017</strain>
    </source>
</reference>
<gene>
    <name evidence="2" type="ORF">CR513_12129</name>
</gene>
<proteinExistence type="predicted"/>
<sequence>MLQYCQKEIKDLLDKGLIRKSKSPWSCAAFYVNKQAELERGTPRLVINYKPLNQALQWIRALQALSLTILPGNFYKKNKGYSSKGKHFLLKRRKRKRKRIQIGSPRTIPKKGINNIISWNSSKPKTSKQTKADYAFPIETLLALQDCGLSKLPKKTWADIASESNDESKIDLKALIQRARDSKIESRIPADLKYFSSFALAWIFSWQYRYSKTENNKHFPTLQRHFFVKWWNQFDASKVEPDKVKIWFKANPKFLRPADPETSLFLNQKSQLAAFLAGSKSKEHLTKNLKEVLKMLHSQEEAESSSKTEEDNSSATTSSDVFYQNEDDCFGINLNED</sequence>
<dbReference type="OrthoDB" id="1452402at2759"/>
<evidence type="ECO:0000313" key="3">
    <source>
        <dbReference type="Proteomes" id="UP000257109"/>
    </source>
</evidence>
<organism evidence="2 3">
    <name type="scientific">Mucuna pruriens</name>
    <name type="common">Velvet bean</name>
    <name type="synonym">Dolichos pruriens</name>
    <dbReference type="NCBI Taxonomy" id="157652"/>
    <lineage>
        <taxon>Eukaryota</taxon>
        <taxon>Viridiplantae</taxon>
        <taxon>Streptophyta</taxon>
        <taxon>Embryophyta</taxon>
        <taxon>Tracheophyta</taxon>
        <taxon>Spermatophyta</taxon>
        <taxon>Magnoliopsida</taxon>
        <taxon>eudicotyledons</taxon>
        <taxon>Gunneridae</taxon>
        <taxon>Pentapetalae</taxon>
        <taxon>rosids</taxon>
        <taxon>fabids</taxon>
        <taxon>Fabales</taxon>
        <taxon>Fabaceae</taxon>
        <taxon>Papilionoideae</taxon>
        <taxon>50 kb inversion clade</taxon>
        <taxon>NPAAA clade</taxon>
        <taxon>indigoferoid/millettioid clade</taxon>
        <taxon>Phaseoleae</taxon>
        <taxon>Mucuna</taxon>
    </lineage>
</organism>
<dbReference type="AlphaFoldDB" id="A0A371HN33"/>
<dbReference type="InterPro" id="IPR043502">
    <property type="entry name" value="DNA/RNA_pol_sf"/>
</dbReference>
<dbReference type="PANTHER" id="PTHR46249:SF31">
    <property type="entry name" value="AMINOTRANSFERASE-LIKE PLANT MOBILE DOMAIN-CONTAINING PROTEIN"/>
    <property type="match status" value="1"/>
</dbReference>
<feature type="compositionally biased region" description="Acidic residues" evidence="1">
    <location>
        <begin position="325"/>
        <end position="337"/>
    </location>
</feature>
<feature type="region of interest" description="Disordered" evidence="1">
    <location>
        <begin position="297"/>
        <end position="337"/>
    </location>
</feature>
<feature type="compositionally biased region" description="Basic and acidic residues" evidence="1">
    <location>
        <begin position="297"/>
        <end position="310"/>
    </location>
</feature>
<dbReference type="Proteomes" id="UP000257109">
    <property type="component" value="Unassembled WGS sequence"/>
</dbReference>